<feature type="domain" description="HipA N-terminal subdomain 1" evidence="5">
    <location>
        <begin position="9"/>
        <end position="94"/>
    </location>
</feature>
<evidence type="ECO:0000259" key="4">
    <source>
        <dbReference type="Pfam" id="PF07804"/>
    </source>
</evidence>
<dbReference type="GO" id="GO:0005829">
    <property type="term" value="C:cytosol"/>
    <property type="evidence" value="ECO:0007669"/>
    <property type="project" value="TreeGrafter"/>
</dbReference>
<keyword evidence="3" id="KW-0418">Kinase</keyword>
<evidence type="ECO:0000313" key="7">
    <source>
        <dbReference type="Proteomes" id="UP000272503"/>
    </source>
</evidence>
<dbReference type="PANTHER" id="PTHR37419:SF8">
    <property type="entry name" value="TOXIN YJJJ"/>
    <property type="match status" value="1"/>
</dbReference>
<dbReference type="AlphaFoldDB" id="A0A3L7A5N5"/>
<dbReference type="InterPro" id="IPR017508">
    <property type="entry name" value="HipA_N1"/>
</dbReference>
<evidence type="ECO:0000256" key="3">
    <source>
        <dbReference type="ARBA" id="ARBA00022777"/>
    </source>
</evidence>
<gene>
    <name evidence="6" type="ORF">D9V32_09190</name>
</gene>
<comment type="similarity">
    <text evidence="1">Belongs to the HipA Ser/Thr kinase family.</text>
</comment>
<dbReference type="Pfam" id="PF13657">
    <property type="entry name" value="Couple_hipA"/>
    <property type="match status" value="1"/>
</dbReference>
<dbReference type="Proteomes" id="UP000272503">
    <property type="component" value="Unassembled WGS sequence"/>
</dbReference>
<feature type="domain" description="HipA-like C-terminal" evidence="4">
    <location>
        <begin position="171"/>
        <end position="379"/>
    </location>
</feature>
<evidence type="ECO:0000313" key="6">
    <source>
        <dbReference type="EMBL" id="RLP75636.1"/>
    </source>
</evidence>
<comment type="caution">
    <text evidence="6">The sequence shown here is derived from an EMBL/GenBank/DDBJ whole genome shotgun (WGS) entry which is preliminary data.</text>
</comment>
<dbReference type="InterPro" id="IPR052028">
    <property type="entry name" value="HipA_Ser/Thr_kinase"/>
</dbReference>
<evidence type="ECO:0000256" key="2">
    <source>
        <dbReference type="ARBA" id="ARBA00022679"/>
    </source>
</evidence>
<dbReference type="RefSeq" id="WP_121648610.1">
    <property type="nucleotide sequence ID" value="NZ_RCUX01000006.1"/>
</dbReference>
<name>A0A3L7A5N5_9MICO</name>
<dbReference type="InterPro" id="IPR012893">
    <property type="entry name" value="HipA-like_C"/>
</dbReference>
<keyword evidence="2" id="KW-0808">Transferase</keyword>
<organism evidence="6 7">
    <name type="scientific">Mycetocola tolaasinivorans</name>
    <dbReference type="NCBI Taxonomy" id="76635"/>
    <lineage>
        <taxon>Bacteria</taxon>
        <taxon>Bacillati</taxon>
        <taxon>Actinomycetota</taxon>
        <taxon>Actinomycetes</taxon>
        <taxon>Micrococcales</taxon>
        <taxon>Microbacteriaceae</taxon>
        <taxon>Mycetocola</taxon>
    </lineage>
</organism>
<proteinExistence type="inferred from homology"/>
<accession>A0A3L7A5N5</accession>
<protein>
    <submittedName>
        <fullName evidence="6">Type II toxin-antitoxin system HipA family toxin</fullName>
    </submittedName>
</protein>
<evidence type="ECO:0000259" key="5">
    <source>
        <dbReference type="Pfam" id="PF13657"/>
    </source>
</evidence>
<keyword evidence="7" id="KW-1185">Reference proteome</keyword>
<dbReference type="OrthoDB" id="3182374at2"/>
<evidence type="ECO:0000256" key="1">
    <source>
        <dbReference type="ARBA" id="ARBA00010164"/>
    </source>
</evidence>
<reference evidence="6 7" key="1">
    <citation type="submission" date="2018-10" db="EMBL/GenBank/DDBJ databases">
        <authorList>
            <person name="Li J."/>
        </authorList>
    </citation>
    <scope>NUCLEOTIDE SEQUENCE [LARGE SCALE GENOMIC DNA]</scope>
    <source>
        <strain evidence="6 7">IF 016277</strain>
    </source>
</reference>
<dbReference type="GO" id="GO:0004674">
    <property type="term" value="F:protein serine/threonine kinase activity"/>
    <property type="evidence" value="ECO:0007669"/>
    <property type="project" value="TreeGrafter"/>
</dbReference>
<dbReference type="EMBL" id="RCUX01000006">
    <property type="protein sequence ID" value="RLP75636.1"/>
    <property type="molecule type" value="Genomic_DNA"/>
</dbReference>
<dbReference type="PANTHER" id="PTHR37419">
    <property type="entry name" value="SERINE/THREONINE-PROTEIN KINASE TOXIN HIPA"/>
    <property type="match status" value="1"/>
</dbReference>
<dbReference type="Pfam" id="PF07804">
    <property type="entry name" value="HipA_C"/>
    <property type="match status" value="1"/>
</dbReference>
<sequence>MNPPARIVTVWVDNSLAGTLTITTHPINGLEDQSFSYSTEWLANTMGFAISPDLPLTRGVQRPRNGRTTFGAFEDATPDAWGNKLLARQAQLDALRDGLPTPRMTPATRLLLVPDHTRQGALRFSDDDGFLSPRTSGAGLTDLEKLARAAQRFVDSGEIDSEHDLLLGAGSSPGGAQPKAWVSGPDGNMVLAKFPKTSDVGDLHLWEHITMVLQRRAGIRVQPSRVLPLDSERSIFLTDRFDRVGDKRIPFQSVRTLLQLVDHQHVDYTTMAREIAHVSAHPTADAAEMFSRAIFAALVNNIDDHMRNHGILRIGRGWRLSPAFDVNPARSGTSDTPLTPGGDPGDRDVRALIEHSADFRLTRSRAVERAREIAAAVASWREVAVSEGANLDSLNNWARTFDDPNLERIRALSDGDRTVIDLS</sequence>